<sequence>MKLSTINNAYKTEIDDKIFAKAIKEMTDIQDERIEILFTEIPTKELFKWMIANDISIENLKEYYEKYIKPRGLKNQQLEDFFEI</sequence>
<dbReference type="OrthoDB" id="14991at2"/>
<gene>
    <name evidence="1" type="ordered locus">SULAZ_1020</name>
</gene>
<organism evidence="1 2">
    <name type="scientific">Sulfurihydrogenibium azorense (strain DSM 15241 / OCM 825 / Az-Fu1)</name>
    <dbReference type="NCBI Taxonomy" id="204536"/>
    <lineage>
        <taxon>Bacteria</taxon>
        <taxon>Pseudomonadati</taxon>
        <taxon>Aquificota</taxon>
        <taxon>Aquificia</taxon>
        <taxon>Aquificales</taxon>
        <taxon>Hydrogenothermaceae</taxon>
        <taxon>Sulfurihydrogenibium</taxon>
    </lineage>
</organism>
<dbReference type="HOGENOM" id="CLU_2526262_0_0_0"/>
<name>C1DV56_SULAA</name>
<protein>
    <submittedName>
        <fullName evidence="1">Uncharacterized protein</fullName>
    </submittedName>
</protein>
<accession>C1DV56</accession>
<reference evidence="1 2" key="1">
    <citation type="journal article" date="2009" name="J. Bacteriol.">
        <title>Complete and draft genome sequences of six members of the Aquificales.</title>
        <authorList>
            <person name="Reysenbach A.L."/>
            <person name="Hamamura N."/>
            <person name="Podar M."/>
            <person name="Griffiths E."/>
            <person name="Ferreira S."/>
            <person name="Hochstein R."/>
            <person name="Heidelberg J."/>
            <person name="Johnson J."/>
            <person name="Mead D."/>
            <person name="Pohorille A."/>
            <person name="Sarmiento M."/>
            <person name="Schweighofer K."/>
            <person name="Seshadri R."/>
            <person name="Voytek M.A."/>
        </authorList>
    </citation>
    <scope>NUCLEOTIDE SEQUENCE [LARGE SCALE GENOMIC DNA]</scope>
    <source>
        <strain evidence="2">Az-Fu1 / DSM 15241 / OCM 825</strain>
    </source>
</reference>
<dbReference type="RefSeq" id="WP_012674254.1">
    <property type="nucleotide sequence ID" value="NC_012438.1"/>
</dbReference>
<dbReference type="STRING" id="204536.SULAZ_1020"/>
<evidence type="ECO:0000313" key="2">
    <source>
        <dbReference type="Proteomes" id="UP000001369"/>
    </source>
</evidence>
<dbReference type="Proteomes" id="UP000001369">
    <property type="component" value="Chromosome"/>
</dbReference>
<dbReference type="KEGG" id="saf:SULAZ_1020"/>
<keyword evidence="2" id="KW-1185">Reference proteome</keyword>
<dbReference type="EMBL" id="CP001229">
    <property type="protein sequence ID" value="ACN98934.1"/>
    <property type="molecule type" value="Genomic_DNA"/>
</dbReference>
<proteinExistence type="predicted"/>
<dbReference type="AlphaFoldDB" id="C1DV56"/>
<evidence type="ECO:0000313" key="1">
    <source>
        <dbReference type="EMBL" id="ACN98934.1"/>
    </source>
</evidence>